<keyword evidence="6 10" id="KW-0472">Membrane</keyword>
<dbReference type="PANTHER" id="PTHR32089:SF112">
    <property type="entry name" value="LYSOZYME-LIKE PROTEIN-RELATED"/>
    <property type="match status" value="1"/>
</dbReference>
<evidence type="ECO:0000313" key="13">
    <source>
        <dbReference type="EMBL" id="QFJ55807.1"/>
    </source>
</evidence>
<evidence type="ECO:0000256" key="10">
    <source>
        <dbReference type="SAM" id="Phobius"/>
    </source>
</evidence>
<dbReference type="EMBL" id="CP043028">
    <property type="protein sequence ID" value="QFJ55807.1"/>
    <property type="molecule type" value="Genomic_DNA"/>
</dbReference>
<dbReference type="GO" id="GO:0005886">
    <property type="term" value="C:plasma membrane"/>
    <property type="evidence" value="ECO:0007669"/>
    <property type="project" value="UniProtKB-SubCell"/>
</dbReference>
<dbReference type="AlphaFoldDB" id="A0A5P6VT87"/>
<dbReference type="Pfam" id="PF02743">
    <property type="entry name" value="dCache_1"/>
    <property type="match status" value="1"/>
</dbReference>
<evidence type="ECO:0000256" key="2">
    <source>
        <dbReference type="ARBA" id="ARBA00022475"/>
    </source>
</evidence>
<evidence type="ECO:0000313" key="14">
    <source>
        <dbReference type="Proteomes" id="UP000327030"/>
    </source>
</evidence>
<dbReference type="InterPro" id="IPR004089">
    <property type="entry name" value="MCPsignal_dom"/>
</dbReference>
<evidence type="ECO:0000256" key="3">
    <source>
        <dbReference type="ARBA" id="ARBA00022500"/>
    </source>
</evidence>
<keyword evidence="2" id="KW-1003">Cell membrane</keyword>
<feature type="domain" description="HAMP" evidence="12">
    <location>
        <begin position="308"/>
        <end position="361"/>
    </location>
</feature>
<dbReference type="InterPro" id="IPR003660">
    <property type="entry name" value="HAMP_dom"/>
</dbReference>
<dbReference type="PROSITE" id="PS50885">
    <property type="entry name" value="HAMP"/>
    <property type="match status" value="1"/>
</dbReference>
<proteinExistence type="inferred from homology"/>
<keyword evidence="3" id="KW-0145">Chemotaxis</keyword>
<dbReference type="SUPFAM" id="SSF58104">
    <property type="entry name" value="Methyl-accepting chemotaxis protein (MCP) signaling domain"/>
    <property type="match status" value="1"/>
</dbReference>
<dbReference type="Gene3D" id="3.30.450.20">
    <property type="entry name" value="PAS domain"/>
    <property type="match status" value="1"/>
</dbReference>
<dbReference type="SMART" id="SM00283">
    <property type="entry name" value="MA"/>
    <property type="match status" value="1"/>
</dbReference>
<evidence type="ECO:0000256" key="4">
    <source>
        <dbReference type="ARBA" id="ARBA00022692"/>
    </source>
</evidence>
<dbReference type="PANTHER" id="PTHR32089">
    <property type="entry name" value="METHYL-ACCEPTING CHEMOTAXIS PROTEIN MCPB"/>
    <property type="match status" value="1"/>
</dbReference>
<dbReference type="GO" id="GO:0006935">
    <property type="term" value="P:chemotaxis"/>
    <property type="evidence" value="ECO:0007669"/>
    <property type="project" value="UniProtKB-KW"/>
</dbReference>
<evidence type="ECO:0000256" key="9">
    <source>
        <dbReference type="PROSITE-ProRule" id="PRU00284"/>
    </source>
</evidence>
<organism evidence="13 14">
    <name type="scientific">Pseudobutyrivibrio xylanivorans</name>
    <dbReference type="NCBI Taxonomy" id="185007"/>
    <lineage>
        <taxon>Bacteria</taxon>
        <taxon>Bacillati</taxon>
        <taxon>Bacillota</taxon>
        <taxon>Clostridia</taxon>
        <taxon>Lachnospirales</taxon>
        <taxon>Lachnospiraceae</taxon>
        <taxon>Pseudobutyrivibrio</taxon>
    </lineage>
</organism>
<dbReference type="GO" id="GO:0007165">
    <property type="term" value="P:signal transduction"/>
    <property type="evidence" value="ECO:0007669"/>
    <property type="project" value="UniProtKB-KW"/>
</dbReference>
<dbReference type="InterPro" id="IPR029151">
    <property type="entry name" value="Sensor-like_sf"/>
</dbReference>
<dbReference type="Gene3D" id="1.10.287.950">
    <property type="entry name" value="Methyl-accepting chemotaxis protein"/>
    <property type="match status" value="1"/>
</dbReference>
<dbReference type="SUPFAM" id="SSF103190">
    <property type="entry name" value="Sensory domain-like"/>
    <property type="match status" value="1"/>
</dbReference>
<name>A0A5P6VT87_PSEXY</name>
<sequence length="667" mass="71172">MEVKMKFKMSVFQSVKTKLILAMVAIAALPLLVATSISYYTSTNEAKELAKEQNEWAAWYLQSSLNTIFAKGESALYSIASSEDTINFLTTSENAENVRYQMQYINSVIGDGNEITLVDTNGQMVLRSDDRALSDVSTRDYFIGAMKGETTASSVMVSSSTGIRSICLAVPVFATGTKNVIGVLYRSYDLAQLRDVLLDAGGESFLIDTLGELAVHSDYEIAVDDEPTMMDQASFYTSESEDGTVEANQNGRALYISYVREPITGYRVCMAIEVNKVLMDARVSAMTTVLIGLVLLLIGAVIAFFIAMSFTKPILAVNACLSNLAEGHFNKIEAYTNRKDEFGHMVKSTNSLIDELSSIVGNIKDSSNTVGESSEELSMMANQIAATAESVAVAVQQIASGAVQQAEEVQSAAENTTMITDAVESVKDSTTEMTSLADRMKNASEASSSSLAILQNTSTDMTIKIEEIATKISSTQNAVSNINERVEGISGIAAQTNLLSLNASIEAARAGEAGKGFAVVAEEIRKLADDSESLAQEIRVLMDELLAEADQAVKAAGYVMDGNIEQQKALGETLDAVHGMLGDIEETVASVTKISGEAETCVSSNTVVANAMSSLSAISEENAASTETTGASVEELSATVSTLAGSASHLKNIAEQLNEDMKFFKIA</sequence>
<evidence type="ECO:0000256" key="8">
    <source>
        <dbReference type="ARBA" id="ARBA00029447"/>
    </source>
</evidence>
<evidence type="ECO:0000259" key="12">
    <source>
        <dbReference type="PROSITE" id="PS50885"/>
    </source>
</evidence>
<dbReference type="InterPro" id="IPR033479">
    <property type="entry name" value="dCache_1"/>
</dbReference>
<keyword evidence="7 9" id="KW-0807">Transducer</keyword>
<evidence type="ECO:0000256" key="6">
    <source>
        <dbReference type="ARBA" id="ARBA00023136"/>
    </source>
</evidence>
<evidence type="ECO:0000259" key="11">
    <source>
        <dbReference type="PROSITE" id="PS50111"/>
    </source>
</evidence>
<accession>A0A5P6VT87</accession>
<keyword evidence="4 10" id="KW-0812">Transmembrane</keyword>
<feature type="transmembrane region" description="Helical" evidence="10">
    <location>
        <begin position="285"/>
        <end position="307"/>
    </location>
</feature>
<dbReference type="Gene3D" id="6.10.340.10">
    <property type="match status" value="1"/>
</dbReference>
<feature type="domain" description="Methyl-accepting transducer" evidence="11">
    <location>
        <begin position="380"/>
        <end position="637"/>
    </location>
</feature>
<evidence type="ECO:0000256" key="5">
    <source>
        <dbReference type="ARBA" id="ARBA00022989"/>
    </source>
</evidence>
<keyword evidence="5 10" id="KW-1133">Transmembrane helix</keyword>
<comment type="similarity">
    <text evidence="8">Belongs to the methyl-accepting chemotaxis (MCP) protein family.</text>
</comment>
<evidence type="ECO:0000256" key="1">
    <source>
        <dbReference type="ARBA" id="ARBA00004651"/>
    </source>
</evidence>
<dbReference type="PROSITE" id="PS50111">
    <property type="entry name" value="CHEMOTAXIS_TRANSDUC_2"/>
    <property type="match status" value="1"/>
</dbReference>
<dbReference type="KEGG" id="pxv:FXF36_13415"/>
<dbReference type="Proteomes" id="UP000327030">
    <property type="component" value="Chromosome 1"/>
</dbReference>
<gene>
    <name evidence="13" type="ORF">FXF36_13415</name>
</gene>
<comment type="subcellular location">
    <subcellularLocation>
        <location evidence="1">Cell membrane</location>
        <topology evidence="1">Multi-pass membrane protein</topology>
    </subcellularLocation>
</comment>
<reference evidence="14" key="1">
    <citation type="submission" date="2019-08" db="EMBL/GenBank/DDBJ databases">
        <title>Complete Genome Sequence of the Polysaccharide-Degrading Rumen Bacterium Pseudobutyrivibrio xylanivorans MA3014.</title>
        <authorList>
            <person name="Palevich N."/>
            <person name="Maclean P.H."/>
            <person name="Kelly W.J."/>
            <person name="Leahy S.C."/>
            <person name="Rakonjac J."/>
            <person name="Attwood G.T."/>
        </authorList>
    </citation>
    <scope>NUCLEOTIDE SEQUENCE [LARGE SCALE GENOMIC DNA]</scope>
    <source>
        <strain evidence="14">MA3014</strain>
    </source>
</reference>
<dbReference type="OrthoDB" id="9762005at2"/>
<protein>
    <submittedName>
        <fullName evidence="13">HAMP domain-containing protein</fullName>
    </submittedName>
</protein>
<dbReference type="Pfam" id="PF00015">
    <property type="entry name" value="MCPsignal"/>
    <property type="match status" value="1"/>
</dbReference>
<evidence type="ECO:0000256" key="7">
    <source>
        <dbReference type="ARBA" id="ARBA00023224"/>
    </source>
</evidence>